<organism evidence="1 2">
    <name type="scientific">Chaetomium tenue</name>
    <dbReference type="NCBI Taxonomy" id="1854479"/>
    <lineage>
        <taxon>Eukaryota</taxon>
        <taxon>Fungi</taxon>
        <taxon>Dikarya</taxon>
        <taxon>Ascomycota</taxon>
        <taxon>Pezizomycotina</taxon>
        <taxon>Sordariomycetes</taxon>
        <taxon>Sordariomycetidae</taxon>
        <taxon>Sordariales</taxon>
        <taxon>Chaetomiaceae</taxon>
        <taxon>Chaetomium</taxon>
    </lineage>
</organism>
<protein>
    <submittedName>
        <fullName evidence="1">Uncharacterized protein</fullName>
    </submittedName>
</protein>
<keyword evidence="2" id="KW-1185">Reference proteome</keyword>
<reference evidence="1 2" key="1">
    <citation type="journal article" date="2021" name="Nat. Commun.">
        <title>Genetic determinants of endophytism in the Arabidopsis root mycobiome.</title>
        <authorList>
            <person name="Mesny F."/>
            <person name="Miyauchi S."/>
            <person name="Thiergart T."/>
            <person name="Pickel B."/>
            <person name="Atanasova L."/>
            <person name="Karlsson M."/>
            <person name="Huettel B."/>
            <person name="Barry K.W."/>
            <person name="Haridas S."/>
            <person name="Chen C."/>
            <person name="Bauer D."/>
            <person name="Andreopoulos W."/>
            <person name="Pangilinan J."/>
            <person name="LaButti K."/>
            <person name="Riley R."/>
            <person name="Lipzen A."/>
            <person name="Clum A."/>
            <person name="Drula E."/>
            <person name="Henrissat B."/>
            <person name="Kohler A."/>
            <person name="Grigoriev I.V."/>
            <person name="Martin F.M."/>
            <person name="Hacquard S."/>
        </authorList>
    </citation>
    <scope>NUCLEOTIDE SEQUENCE [LARGE SCALE GENOMIC DNA]</scope>
    <source>
        <strain evidence="1 2">MPI-SDFR-AT-0079</strain>
    </source>
</reference>
<gene>
    <name evidence="1" type="ORF">F5144DRAFT_558735</name>
</gene>
<sequence>MLINWAVVVGTATAVCASSPWSSLPLELKDRNGSDAGRRALPDLDLFQDMFMALSDMQDAYFQRWIGTWPHGIDWTRAVMSTHVAATLRTISDELELGQPNQGIECTSRKHEVIAGYFADVIAYYFAEDAFSIRNQAYDDMLWVVLGWLESIQFIDEHSRFLSSKAAAGLGTKPGAETWYGSRWIPAFAHRARIFWELAARGWDTKLCGGGMLWNPRLMPYKNAITNQLFISASINMYLHFPGDPNPSPFGSDTDPTLTNNHHTTEWPPHDPTFGKAAQEAHRWLRSSNMTNRQGLYADGFHVSGHSSGSNNTRCDERDEMVYTYNQGVLLSGLIGLYQATGGGLAREHYLREGHTLIQNVIRATGYDLARNRPIDDLDNPHRPIPPWRGLGRLGVLEEACDAPGSCSQDAQTFKGIWMHHFAAFCAPAALRFHAAPGMRGWAAAGTEAEMEAVRARHAAHCRRYVPWLRHNARAALGTRDGRGLFGMWWTAGLLRLAGGEAALEEALKAAGDALTPPLGEEDGQVVDYRNLGVPLNAVWMREVDLPRPEPSSGEEGQKPLNAGVGGQGGENKTKPTMGRRGVDSDKAGVWDPNLRGRGRTVETQGGGLAVLRALWVVSGHEL</sequence>
<dbReference type="EMBL" id="JAGIZQ010000001">
    <property type="protein sequence ID" value="KAH6651191.1"/>
    <property type="molecule type" value="Genomic_DNA"/>
</dbReference>
<comment type="caution">
    <text evidence="1">The sequence shown here is derived from an EMBL/GenBank/DDBJ whole genome shotgun (WGS) entry which is preliminary data.</text>
</comment>
<name>A0ACB7PTK0_9PEZI</name>
<dbReference type="Proteomes" id="UP000724584">
    <property type="component" value="Unassembled WGS sequence"/>
</dbReference>
<evidence type="ECO:0000313" key="2">
    <source>
        <dbReference type="Proteomes" id="UP000724584"/>
    </source>
</evidence>
<proteinExistence type="predicted"/>
<accession>A0ACB7PTK0</accession>
<evidence type="ECO:0000313" key="1">
    <source>
        <dbReference type="EMBL" id="KAH6651191.1"/>
    </source>
</evidence>